<dbReference type="KEGG" id="dci:113468336"/>
<evidence type="ECO:0000313" key="2">
    <source>
        <dbReference type="RefSeq" id="XP_026680965.1"/>
    </source>
</evidence>
<gene>
    <name evidence="2" type="primary">LOC113468336</name>
</gene>
<reference evidence="2" key="1">
    <citation type="submission" date="2025-08" db="UniProtKB">
        <authorList>
            <consortium name="RefSeq"/>
        </authorList>
    </citation>
    <scope>IDENTIFICATION</scope>
</reference>
<keyword evidence="2" id="KW-0687">Ribonucleoprotein</keyword>
<protein>
    <submittedName>
        <fullName evidence="2">28S ribosomal protein S14, mitochondrial</fullName>
    </submittedName>
</protein>
<dbReference type="GeneID" id="113468336"/>
<evidence type="ECO:0000313" key="1">
    <source>
        <dbReference type="Proteomes" id="UP000079169"/>
    </source>
</evidence>
<dbReference type="Proteomes" id="UP000079169">
    <property type="component" value="Unplaced"/>
</dbReference>
<dbReference type="Gene3D" id="1.10.287.1480">
    <property type="match status" value="1"/>
</dbReference>
<name>A0A3Q0J2L0_DIACI</name>
<dbReference type="RefSeq" id="XP_026680965.1">
    <property type="nucleotide sequence ID" value="XM_026825164.1"/>
</dbReference>
<sequence length="75" mass="9094">MNNLIRSSLSIFSQTFKQPTTISQQVRNKWTDYRMKKDARRRKTVEDYGAVKMRLNIIRKNRVIPMELQVKHENR</sequence>
<dbReference type="GO" id="GO:0005840">
    <property type="term" value="C:ribosome"/>
    <property type="evidence" value="ECO:0007669"/>
    <property type="project" value="UniProtKB-KW"/>
</dbReference>
<dbReference type="CTD" id="63931"/>
<accession>A0A3Q0J2L0</accession>
<dbReference type="STRING" id="121845.A0A3Q0J2L0"/>
<proteinExistence type="predicted"/>
<dbReference type="AlphaFoldDB" id="A0A3Q0J2L0"/>
<keyword evidence="2" id="KW-0689">Ribosomal protein</keyword>
<keyword evidence="1" id="KW-1185">Reference proteome</keyword>
<dbReference type="PaxDb" id="121845-A0A3Q0J2L0"/>
<organism evidence="1 2">
    <name type="scientific">Diaphorina citri</name>
    <name type="common">Asian citrus psyllid</name>
    <dbReference type="NCBI Taxonomy" id="121845"/>
    <lineage>
        <taxon>Eukaryota</taxon>
        <taxon>Metazoa</taxon>
        <taxon>Ecdysozoa</taxon>
        <taxon>Arthropoda</taxon>
        <taxon>Hexapoda</taxon>
        <taxon>Insecta</taxon>
        <taxon>Pterygota</taxon>
        <taxon>Neoptera</taxon>
        <taxon>Paraneoptera</taxon>
        <taxon>Hemiptera</taxon>
        <taxon>Sternorrhyncha</taxon>
        <taxon>Psylloidea</taxon>
        <taxon>Psyllidae</taxon>
        <taxon>Diaphorininae</taxon>
        <taxon>Diaphorina</taxon>
    </lineage>
</organism>